<comment type="pathway">
    <text evidence="1 8">Amino-acid biosynthesis; L-lysine biosynthesis via DAP pathway; DL-2,6-diaminopimelate from LL-2,6-diaminopimelate: step 1/1.</text>
</comment>
<evidence type="ECO:0000256" key="5">
    <source>
        <dbReference type="ARBA" id="ARBA00023154"/>
    </source>
</evidence>
<sequence>MKPEDHPASSFEFVKVEGAGNDFILVDGRLQPMTWDSKKIRKLCDRRRGIGADGLLYIEPRVKGGLQVRFRNPDGEVAAFCGNGARCIAAYLLLDGKLPPFIFRLEDYAVEAEPAGPGRFRTSMPDPEGRHLGPVTFPAADGEGLEFPSKGILRAALVTVGVPHLVLLCTADLFDRPVSQWGPPLSRHAVVGPSRANVNLILKEGPPEKLPKSRPDQPMERKTWRLRTFERGVEDETLACGSGITAAAWALTSWKEAGTPITIQPTGRDELTVFGETDIRTAAYKTEDRGRWFLEGPARIIYRGRINEGG</sequence>
<dbReference type="InterPro" id="IPR018510">
    <property type="entry name" value="DAP_epimerase_AS"/>
</dbReference>
<feature type="site" description="Could be important to modulate the pK values of the two catalytic cysteine residues" evidence="8">
    <location>
        <position position="230"/>
    </location>
</feature>
<dbReference type="NCBIfam" id="TIGR00652">
    <property type="entry name" value="DapF"/>
    <property type="match status" value="1"/>
</dbReference>
<evidence type="ECO:0000256" key="7">
    <source>
        <dbReference type="ARBA" id="ARBA00051712"/>
    </source>
</evidence>
<evidence type="ECO:0000256" key="4">
    <source>
        <dbReference type="ARBA" id="ARBA00022605"/>
    </source>
</evidence>
<dbReference type="AlphaFoldDB" id="A0A948W659"/>
<comment type="subcellular location">
    <subcellularLocation>
        <location evidence="8">Cytoplasm</location>
    </subcellularLocation>
</comment>
<dbReference type="PANTHER" id="PTHR31689:SF0">
    <property type="entry name" value="DIAMINOPIMELATE EPIMERASE"/>
    <property type="match status" value="1"/>
</dbReference>
<comment type="function">
    <text evidence="8">Catalyzes the stereoinversion of LL-2,6-diaminopimelate (L,L-DAP) to meso-diaminopimelate (meso-DAP), a precursor of L-lysine and an essential component of the bacterial peptidoglycan.</text>
</comment>
<dbReference type="Pfam" id="PF01678">
    <property type="entry name" value="DAP_epimerase"/>
    <property type="match status" value="1"/>
</dbReference>
<keyword evidence="4 8" id="KW-0028">Amino-acid biosynthesis</keyword>
<dbReference type="EMBL" id="JAHJDP010000028">
    <property type="protein sequence ID" value="MBU2690296.1"/>
    <property type="molecule type" value="Genomic_DNA"/>
</dbReference>
<dbReference type="InterPro" id="IPR001653">
    <property type="entry name" value="DAP_epimerase_DapF"/>
</dbReference>
<comment type="catalytic activity">
    <reaction evidence="7 8">
        <text>(2S,6S)-2,6-diaminopimelate = meso-2,6-diaminopimelate</text>
        <dbReference type="Rhea" id="RHEA:15393"/>
        <dbReference type="ChEBI" id="CHEBI:57609"/>
        <dbReference type="ChEBI" id="CHEBI:57791"/>
        <dbReference type="EC" id="5.1.1.7"/>
    </reaction>
</comment>
<feature type="binding site" evidence="8">
    <location>
        <position position="72"/>
    </location>
    <ligand>
        <name>substrate</name>
    </ligand>
</feature>
<evidence type="ECO:0000256" key="6">
    <source>
        <dbReference type="ARBA" id="ARBA00023235"/>
    </source>
</evidence>
<evidence type="ECO:0000313" key="10">
    <source>
        <dbReference type="EMBL" id="MBU2690296.1"/>
    </source>
</evidence>
<feature type="active site" evidence="9">
    <location>
        <position position="81"/>
    </location>
</feature>
<feature type="binding site" evidence="8">
    <location>
        <position position="21"/>
    </location>
    <ligand>
        <name>substrate</name>
    </ligand>
</feature>
<feature type="site" description="Could be important to modulate the pK values of the two catalytic cysteine residues" evidence="8">
    <location>
        <position position="164"/>
    </location>
</feature>
<protein>
    <recommendedName>
        <fullName evidence="3 8">Diaminopimelate epimerase</fullName>
        <shortName evidence="8">DAP epimerase</shortName>
        <ecNumber evidence="3 8">5.1.1.7</ecNumber>
    </recommendedName>
    <alternativeName>
        <fullName evidence="8">PLP-independent amino acid racemase</fullName>
    </alternativeName>
</protein>
<proteinExistence type="inferred from homology"/>
<comment type="caution">
    <text evidence="8">Lacks conserved residue(s) required for the propagation of feature annotation.</text>
</comment>
<dbReference type="GO" id="GO:0008837">
    <property type="term" value="F:diaminopimelate epimerase activity"/>
    <property type="evidence" value="ECO:0007669"/>
    <property type="project" value="UniProtKB-UniRule"/>
</dbReference>
<comment type="similarity">
    <text evidence="2 8">Belongs to the diaminopimelate epimerase family.</text>
</comment>
<comment type="caution">
    <text evidence="10">The sequence shown here is derived from an EMBL/GenBank/DDBJ whole genome shotgun (WGS) entry which is preliminary data.</text>
</comment>
<evidence type="ECO:0000256" key="1">
    <source>
        <dbReference type="ARBA" id="ARBA00005196"/>
    </source>
</evidence>
<comment type="subunit">
    <text evidence="8">Homodimer.</text>
</comment>
<feature type="binding site" evidence="8">
    <location>
        <position position="197"/>
    </location>
    <ligand>
        <name>substrate</name>
    </ligand>
</feature>
<evidence type="ECO:0000256" key="2">
    <source>
        <dbReference type="ARBA" id="ARBA00010219"/>
    </source>
</evidence>
<dbReference type="PROSITE" id="PS01326">
    <property type="entry name" value="DAP_EPIMERASE"/>
    <property type="match status" value="1"/>
</dbReference>
<keyword evidence="8" id="KW-0963">Cytoplasm</keyword>
<keyword evidence="6 8" id="KW-0413">Isomerase</keyword>
<dbReference type="Gene3D" id="3.10.310.10">
    <property type="entry name" value="Diaminopimelate Epimerase, Chain A, domain 1"/>
    <property type="match status" value="2"/>
</dbReference>
<accession>A0A948W659</accession>
<feature type="active site" description="Proton donor" evidence="8">
    <location>
        <position position="81"/>
    </location>
</feature>
<dbReference type="GO" id="GO:0005829">
    <property type="term" value="C:cytosol"/>
    <property type="evidence" value="ECO:0007669"/>
    <property type="project" value="TreeGrafter"/>
</dbReference>
<feature type="binding site" evidence="8">
    <location>
        <begin position="241"/>
        <end position="242"/>
    </location>
    <ligand>
        <name>substrate</name>
    </ligand>
</feature>
<evidence type="ECO:0000313" key="11">
    <source>
        <dbReference type="Proteomes" id="UP000777784"/>
    </source>
</evidence>
<feature type="binding site" evidence="8">
    <location>
        <begin position="230"/>
        <end position="231"/>
    </location>
    <ligand>
        <name>substrate</name>
    </ligand>
</feature>
<dbReference type="PANTHER" id="PTHR31689">
    <property type="entry name" value="DIAMINOPIMELATE EPIMERASE, CHLOROPLASTIC"/>
    <property type="match status" value="1"/>
</dbReference>
<dbReference type="GO" id="GO:0009089">
    <property type="term" value="P:lysine biosynthetic process via diaminopimelate"/>
    <property type="evidence" value="ECO:0007669"/>
    <property type="project" value="UniProtKB-UniRule"/>
</dbReference>
<evidence type="ECO:0000256" key="3">
    <source>
        <dbReference type="ARBA" id="ARBA00013080"/>
    </source>
</evidence>
<gene>
    <name evidence="8 10" type="primary">dapF</name>
    <name evidence="10" type="ORF">KJ970_05150</name>
</gene>
<dbReference type="SUPFAM" id="SSF54506">
    <property type="entry name" value="Diaminopimelate epimerase-like"/>
    <property type="match status" value="2"/>
</dbReference>
<dbReference type="EC" id="5.1.1.7" evidence="3 8"/>
<evidence type="ECO:0000256" key="9">
    <source>
        <dbReference type="PROSITE-ProRule" id="PRU10125"/>
    </source>
</evidence>
<dbReference type="Proteomes" id="UP000777784">
    <property type="component" value="Unassembled WGS sequence"/>
</dbReference>
<feature type="active site" description="Proton acceptor" evidence="8">
    <location>
        <position position="240"/>
    </location>
</feature>
<keyword evidence="5 8" id="KW-0457">Lysine biosynthesis</keyword>
<evidence type="ECO:0000256" key="8">
    <source>
        <dbReference type="HAMAP-Rule" id="MF_00197"/>
    </source>
</evidence>
<name>A0A948W659_UNCEI</name>
<feature type="binding site" evidence="8">
    <location>
        <begin position="82"/>
        <end position="83"/>
    </location>
    <ligand>
        <name>substrate</name>
    </ligand>
</feature>
<dbReference type="HAMAP" id="MF_00197">
    <property type="entry name" value="DAP_epimerase"/>
    <property type="match status" value="1"/>
</dbReference>
<organism evidence="10 11">
    <name type="scientific">Eiseniibacteriota bacterium</name>
    <dbReference type="NCBI Taxonomy" id="2212470"/>
    <lineage>
        <taxon>Bacteria</taxon>
        <taxon>Candidatus Eiseniibacteriota</taxon>
    </lineage>
</organism>
<reference evidence="10" key="1">
    <citation type="submission" date="2021-05" db="EMBL/GenBank/DDBJ databases">
        <title>Energy efficiency and biological interactions define the core microbiome of deep oligotrophic groundwater.</title>
        <authorList>
            <person name="Mehrshad M."/>
            <person name="Lopez-Fernandez M."/>
            <person name="Bell E."/>
            <person name="Bernier-Latmani R."/>
            <person name="Bertilsson S."/>
            <person name="Dopson M."/>
        </authorList>
    </citation>
    <scope>NUCLEOTIDE SEQUENCE</scope>
    <source>
        <strain evidence="10">Modern_marine.mb.64</strain>
    </source>
</reference>